<feature type="domain" description="Protein kinase" evidence="7">
    <location>
        <begin position="3"/>
        <end position="249"/>
    </location>
</feature>
<dbReference type="InterPro" id="IPR052751">
    <property type="entry name" value="Plant_MAPKKK"/>
</dbReference>
<dbReference type="GO" id="GO:0007165">
    <property type="term" value="P:signal transduction"/>
    <property type="evidence" value="ECO:0007669"/>
    <property type="project" value="TreeGrafter"/>
</dbReference>
<dbReference type="GO" id="GO:0004674">
    <property type="term" value="F:protein serine/threonine kinase activity"/>
    <property type="evidence" value="ECO:0007669"/>
    <property type="project" value="UniProtKB-KW"/>
</dbReference>
<sequence length="303" mass="33663">MEWIRGPIIGGGSSATVSLATSISSGELFAVKSMESSTSMFLRKEQYILSQLSSPYLMRTGAGLHAINLCMEYVAGGNLQNLTRRNGGQLIEAVIKAYTRDILQALDYLHVNRLVHCDIKSQNVLVHQDGSKLADFGCARYVEENGTAASVFSGTTAFMAPEVVRGEEQGYPADVWAVGCTVIEMATGTSRWAELTDPVSALYRIGFSGEVPEFPSSFSDQRKDFLSKCLNRDPIERWTAKELPQHPFLKDSDKSHYCSREIGESNTSASSSCVLTMDFGIQWRPVIMIQQLMKLFWIFWQRG</sequence>
<dbReference type="PROSITE" id="PS00107">
    <property type="entry name" value="PROTEIN_KINASE_ATP"/>
    <property type="match status" value="1"/>
</dbReference>
<reference evidence="8 9" key="1">
    <citation type="submission" date="2021-09" db="EMBL/GenBank/DDBJ databases">
        <title>Genomic insights and catalytic innovation underlie evolution of tropane alkaloids biosynthesis.</title>
        <authorList>
            <person name="Wang Y.-J."/>
            <person name="Tian T."/>
            <person name="Huang J.-P."/>
            <person name="Huang S.-X."/>
        </authorList>
    </citation>
    <scope>NUCLEOTIDE SEQUENCE [LARGE SCALE GENOMIC DNA]</scope>
    <source>
        <strain evidence="8">KIB-2018</strain>
        <tissue evidence="8">Leaf</tissue>
    </source>
</reference>
<dbReference type="PANTHER" id="PTHR48011">
    <property type="entry name" value="CCR4-NOT TRANSCRIPTIONAL COMPLEX SUBUNIT CAF120-RELATED"/>
    <property type="match status" value="1"/>
</dbReference>
<evidence type="ECO:0000256" key="1">
    <source>
        <dbReference type="ARBA" id="ARBA00022679"/>
    </source>
</evidence>
<dbReference type="EMBL" id="JAIWQS010000005">
    <property type="protein sequence ID" value="KAJ8766576.1"/>
    <property type="molecule type" value="Genomic_DNA"/>
</dbReference>
<accession>A0AAV8TJI2</accession>
<evidence type="ECO:0000256" key="4">
    <source>
        <dbReference type="ARBA" id="ARBA00022840"/>
    </source>
</evidence>
<dbReference type="SMART" id="SM00220">
    <property type="entry name" value="S_TKc"/>
    <property type="match status" value="1"/>
</dbReference>
<evidence type="ECO:0000256" key="3">
    <source>
        <dbReference type="ARBA" id="ARBA00022777"/>
    </source>
</evidence>
<evidence type="ECO:0000313" key="8">
    <source>
        <dbReference type="EMBL" id="KAJ8766576.1"/>
    </source>
</evidence>
<keyword evidence="4 5" id="KW-0067">ATP-binding</keyword>
<dbReference type="InterPro" id="IPR008271">
    <property type="entry name" value="Ser/Thr_kinase_AS"/>
</dbReference>
<dbReference type="Proteomes" id="UP001159364">
    <property type="component" value="Linkage Group LG05"/>
</dbReference>
<dbReference type="PANTHER" id="PTHR48011:SF76">
    <property type="entry name" value="MITOGEN-ACTIVATED PROTEIN KINASE KINASE KINASE 15"/>
    <property type="match status" value="1"/>
</dbReference>
<evidence type="ECO:0000256" key="6">
    <source>
        <dbReference type="RuleBase" id="RU000304"/>
    </source>
</evidence>
<dbReference type="Gene3D" id="1.10.510.10">
    <property type="entry name" value="Transferase(Phosphotransferase) domain 1"/>
    <property type="match status" value="1"/>
</dbReference>
<protein>
    <recommendedName>
        <fullName evidence="7">Protein kinase domain-containing protein</fullName>
    </recommendedName>
</protein>
<feature type="binding site" evidence="5">
    <location>
        <position position="32"/>
    </location>
    <ligand>
        <name>ATP</name>
        <dbReference type="ChEBI" id="CHEBI:30616"/>
    </ligand>
</feature>
<comment type="similarity">
    <text evidence="6">Belongs to the protein kinase superfamily.</text>
</comment>
<gene>
    <name evidence="8" type="ORF">K2173_023823</name>
</gene>
<dbReference type="PROSITE" id="PS50011">
    <property type="entry name" value="PROTEIN_KINASE_DOM"/>
    <property type="match status" value="1"/>
</dbReference>
<evidence type="ECO:0000313" key="9">
    <source>
        <dbReference type="Proteomes" id="UP001159364"/>
    </source>
</evidence>
<organism evidence="8 9">
    <name type="scientific">Erythroxylum novogranatense</name>
    <dbReference type="NCBI Taxonomy" id="1862640"/>
    <lineage>
        <taxon>Eukaryota</taxon>
        <taxon>Viridiplantae</taxon>
        <taxon>Streptophyta</taxon>
        <taxon>Embryophyta</taxon>
        <taxon>Tracheophyta</taxon>
        <taxon>Spermatophyta</taxon>
        <taxon>Magnoliopsida</taxon>
        <taxon>eudicotyledons</taxon>
        <taxon>Gunneridae</taxon>
        <taxon>Pentapetalae</taxon>
        <taxon>rosids</taxon>
        <taxon>fabids</taxon>
        <taxon>Malpighiales</taxon>
        <taxon>Erythroxylaceae</taxon>
        <taxon>Erythroxylum</taxon>
    </lineage>
</organism>
<dbReference type="SUPFAM" id="SSF56112">
    <property type="entry name" value="Protein kinase-like (PK-like)"/>
    <property type="match status" value="1"/>
</dbReference>
<evidence type="ECO:0000259" key="7">
    <source>
        <dbReference type="PROSITE" id="PS50011"/>
    </source>
</evidence>
<keyword evidence="9" id="KW-1185">Reference proteome</keyword>
<dbReference type="InterPro" id="IPR017441">
    <property type="entry name" value="Protein_kinase_ATP_BS"/>
</dbReference>
<keyword evidence="2 5" id="KW-0547">Nucleotide-binding</keyword>
<dbReference type="InterPro" id="IPR011009">
    <property type="entry name" value="Kinase-like_dom_sf"/>
</dbReference>
<dbReference type="PROSITE" id="PS00108">
    <property type="entry name" value="PROTEIN_KINASE_ST"/>
    <property type="match status" value="1"/>
</dbReference>
<proteinExistence type="inferred from homology"/>
<dbReference type="CDD" id="cd06606">
    <property type="entry name" value="STKc_MAPKKK"/>
    <property type="match status" value="1"/>
</dbReference>
<evidence type="ECO:0000256" key="5">
    <source>
        <dbReference type="PROSITE-ProRule" id="PRU10141"/>
    </source>
</evidence>
<dbReference type="Pfam" id="PF00069">
    <property type="entry name" value="Pkinase"/>
    <property type="match status" value="1"/>
</dbReference>
<dbReference type="GO" id="GO:0005524">
    <property type="term" value="F:ATP binding"/>
    <property type="evidence" value="ECO:0007669"/>
    <property type="project" value="UniProtKB-UniRule"/>
</dbReference>
<comment type="caution">
    <text evidence="8">The sequence shown here is derived from an EMBL/GenBank/DDBJ whole genome shotgun (WGS) entry which is preliminary data.</text>
</comment>
<dbReference type="InterPro" id="IPR000719">
    <property type="entry name" value="Prot_kinase_dom"/>
</dbReference>
<keyword evidence="3" id="KW-0418">Kinase</keyword>
<keyword evidence="1" id="KW-0808">Transferase</keyword>
<keyword evidence="6" id="KW-0723">Serine/threonine-protein kinase</keyword>
<evidence type="ECO:0000256" key="2">
    <source>
        <dbReference type="ARBA" id="ARBA00022741"/>
    </source>
</evidence>
<dbReference type="AlphaFoldDB" id="A0AAV8TJI2"/>
<name>A0AAV8TJI2_9ROSI</name>